<reference evidence="2 3" key="1">
    <citation type="submission" date="2023-06" db="EMBL/GenBank/DDBJ databases">
        <title>Influencing factors and mechanism of Cr(VI) reduction by facultative anaerobic Exiguobacterium sp. PY14.</title>
        <authorList>
            <person name="Zou L."/>
        </authorList>
    </citation>
    <scope>NUCLEOTIDE SEQUENCE [LARGE SCALE GENOMIC DNA]</scope>
    <source>
        <strain evidence="2 3">PY14</strain>
    </source>
</reference>
<dbReference type="InterPro" id="IPR000182">
    <property type="entry name" value="GNAT_dom"/>
</dbReference>
<dbReference type="PROSITE" id="PS51186">
    <property type="entry name" value="GNAT"/>
    <property type="match status" value="1"/>
</dbReference>
<dbReference type="Pfam" id="PF13508">
    <property type="entry name" value="Acetyltransf_7"/>
    <property type="match status" value="1"/>
</dbReference>
<dbReference type="InterPro" id="IPR016181">
    <property type="entry name" value="Acyl_CoA_acyltransferase"/>
</dbReference>
<dbReference type="EMBL" id="JASWER010000012">
    <property type="protein sequence ID" value="MDL5377800.1"/>
    <property type="molecule type" value="Genomic_DNA"/>
</dbReference>
<sequence>MTIYRIQRIHDLEELDLTQLLLASRQEGFRMLDRLIDDFRNGHNGFNHPGECLLGVFDTSGNLVGIGGLNQDPYSLGLPLGRLRRFYILPACRRQGIGRRLANALLLEAKRTFLTVVLRTYTIQGAQFYESLGFTPYDTSTTSHIIRFNETSSDSS</sequence>
<name>A0ABT7MRI6_9BACL</name>
<gene>
    <name evidence="2" type="ORF">QR695_12400</name>
</gene>
<protein>
    <submittedName>
        <fullName evidence="2">GNAT family N-acetyltransferase</fullName>
    </submittedName>
</protein>
<evidence type="ECO:0000313" key="3">
    <source>
        <dbReference type="Proteomes" id="UP001230807"/>
    </source>
</evidence>
<dbReference type="RefSeq" id="WP_214719368.1">
    <property type="nucleotide sequence ID" value="NZ_CP183077.1"/>
</dbReference>
<keyword evidence="3" id="KW-1185">Reference proteome</keyword>
<accession>A0ABT7MRI6</accession>
<dbReference type="SUPFAM" id="SSF55729">
    <property type="entry name" value="Acyl-CoA N-acyltransferases (Nat)"/>
    <property type="match status" value="1"/>
</dbReference>
<organism evidence="2 3">
    <name type="scientific">Exiguobacterium mexicanum</name>
    <dbReference type="NCBI Taxonomy" id="340146"/>
    <lineage>
        <taxon>Bacteria</taxon>
        <taxon>Bacillati</taxon>
        <taxon>Bacillota</taxon>
        <taxon>Bacilli</taxon>
        <taxon>Bacillales</taxon>
        <taxon>Bacillales Family XII. Incertae Sedis</taxon>
        <taxon>Exiguobacterium</taxon>
    </lineage>
</organism>
<dbReference type="Gene3D" id="3.40.630.30">
    <property type="match status" value="1"/>
</dbReference>
<proteinExistence type="predicted"/>
<evidence type="ECO:0000259" key="1">
    <source>
        <dbReference type="PROSITE" id="PS51186"/>
    </source>
</evidence>
<feature type="domain" description="N-acetyltransferase" evidence="1">
    <location>
        <begin position="7"/>
        <end position="156"/>
    </location>
</feature>
<comment type="caution">
    <text evidence="2">The sequence shown here is derived from an EMBL/GenBank/DDBJ whole genome shotgun (WGS) entry which is preliminary data.</text>
</comment>
<dbReference type="CDD" id="cd04301">
    <property type="entry name" value="NAT_SF"/>
    <property type="match status" value="1"/>
</dbReference>
<evidence type="ECO:0000313" key="2">
    <source>
        <dbReference type="EMBL" id="MDL5377800.1"/>
    </source>
</evidence>
<dbReference type="Proteomes" id="UP001230807">
    <property type="component" value="Unassembled WGS sequence"/>
</dbReference>